<dbReference type="GO" id="GO:0016020">
    <property type="term" value="C:membrane"/>
    <property type="evidence" value="ECO:0007669"/>
    <property type="project" value="UniProtKB-SubCell"/>
</dbReference>
<feature type="transmembrane region" description="Helical" evidence="5">
    <location>
        <begin position="231"/>
        <end position="250"/>
    </location>
</feature>
<feature type="transmembrane region" description="Helical" evidence="5">
    <location>
        <begin position="122"/>
        <end position="143"/>
    </location>
</feature>
<evidence type="ECO:0000256" key="1">
    <source>
        <dbReference type="ARBA" id="ARBA00004141"/>
    </source>
</evidence>
<feature type="transmembrane region" description="Helical" evidence="5">
    <location>
        <begin position="367"/>
        <end position="387"/>
    </location>
</feature>
<proteinExistence type="predicted"/>
<dbReference type="OrthoDB" id="7915840at2"/>
<reference evidence="7 8" key="1">
    <citation type="submission" date="2015-12" db="EMBL/GenBank/DDBJ databases">
        <title>Draft genome sequence of Mesorhizobium sp. UFLA 01-765, a multitolerant efficient symbiont and plant-growth promoting strain isolated from Zn-mining soil using Leucaena leucocephala as a trap plant.</title>
        <authorList>
            <person name="Rangel W.M."/>
            <person name="Thijs S."/>
            <person name="Longatti S.M."/>
            <person name="Moreira F.M."/>
            <person name="Weyens N."/>
            <person name="Vangronsveld J."/>
            <person name="Van Hamme J.D."/>
            <person name="Bottos E.M."/>
            <person name="Rineau F."/>
        </authorList>
    </citation>
    <scope>NUCLEOTIDE SEQUENCE [LARGE SCALE GENOMIC DNA]</scope>
    <source>
        <strain evidence="7 8">UFLA 01-765</strain>
    </source>
</reference>
<feature type="transmembrane region" description="Helical" evidence="5">
    <location>
        <begin position="203"/>
        <end position="219"/>
    </location>
</feature>
<evidence type="ECO:0000256" key="4">
    <source>
        <dbReference type="ARBA" id="ARBA00023136"/>
    </source>
</evidence>
<evidence type="ECO:0000256" key="5">
    <source>
        <dbReference type="SAM" id="Phobius"/>
    </source>
</evidence>
<evidence type="ECO:0000259" key="6">
    <source>
        <dbReference type="Pfam" id="PF04932"/>
    </source>
</evidence>
<evidence type="ECO:0000313" key="8">
    <source>
        <dbReference type="Proteomes" id="UP000053176"/>
    </source>
</evidence>
<dbReference type="EMBL" id="LPWA01000112">
    <property type="protein sequence ID" value="KUM25852.1"/>
    <property type="molecule type" value="Genomic_DNA"/>
</dbReference>
<keyword evidence="4 5" id="KW-0472">Membrane</keyword>
<keyword evidence="2 5" id="KW-0812">Transmembrane</keyword>
<dbReference type="PANTHER" id="PTHR37422:SF13">
    <property type="entry name" value="LIPOPOLYSACCHARIDE BIOSYNTHESIS PROTEIN PA4999-RELATED"/>
    <property type="match status" value="1"/>
</dbReference>
<evidence type="ECO:0000256" key="3">
    <source>
        <dbReference type="ARBA" id="ARBA00022989"/>
    </source>
</evidence>
<feature type="domain" description="O-antigen ligase-related" evidence="6">
    <location>
        <begin position="187"/>
        <end position="340"/>
    </location>
</feature>
<gene>
    <name evidence="7" type="ORF">AU467_24410</name>
</gene>
<feature type="transmembrane region" description="Helical" evidence="5">
    <location>
        <begin position="63"/>
        <end position="87"/>
    </location>
</feature>
<dbReference type="GO" id="GO:0016874">
    <property type="term" value="F:ligase activity"/>
    <property type="evidence" value="ECO:0007669"/>
    <property type="project" value="UniProtKB-KW"/>
</dbReference>
<evidence type="ECO:0000313" key="7">
    <source>
        <dbReference type="EMBL" id="KUM25852.1"/>
    </source>
</evidence>
<evidence type="ECO:0000256" key="2">
    <source>
        <dbReference type="ARBA" id="ARBA00022692"/>
    </source>
</evidence>
<dbReference type="AlphaFoldDB" id="A0A117N310"/>
<feature type="transmembrane region" description="Helical" evidence="5">
    <location>
        <begin position="18"/>
        <end position="51"/>
    </location>
</feature>
<comment type="subcellular location">
    <subcellularLocation>
        <location evidence="1">Membrane</location>
        <topology evidence="1">Multi-pass membrane protein</topology>
    </subcellularLocation>
</comment>
<comment type="caution">
    <text evidence="7">The sequence shown here is derived from an EMBL/GenBank/DDBJ whole genome shotgun (WGS) entry which is preliminary data.</text>
</comment>
<accession>A0A117N310</accession>
<feature type="transmembrane region" description="Helical" evidence="5">
    <location>
        <begin position="324"/>
        <end position="346"/>
    </location>
</feature>
<feature type="transmembrane region" description="Helical" evidence="5">
    <location>
        <begin position="93"/>
        <end position="110"/>
    </location>
</feature>
<dbReference type="InterPro" id="IPR051533">
    <property type="entry name" value="WaaL-like"/>
</dbReference>
<dbReference type="Pfam" id="PF04932">
    <property type="entry name" value="Wzy_C"/>
    <property type="match status" value="1"/>
</dbReference>
<dbReference type="Proteomes" id="UP000053176">
    <property type="component" value="Unassembled WGS sequence"/>
</dbReference>
<protein>
    <submittedName>
        <fullName evidence="7">Ligase</fullName>
    </submittedName>
</protein>
<sequence length="430" mass="45071">MNPFTSLRRHLTPTQINIYFSIICFFSPPVLGSVVSFVFNGGGLWSVFLLASGRRRFNIDGPMLAMTVAIYAYCVAIVLASIVNGALGPDLKYFLPLITLLLFPISYSTWSITEKITLASIAVLASAAACCGALAIAVVQYHWVGMRAEGGAGNAIVFATVTCLAAMTCLAGALSGIVKGWKALSGAALAGVMAVLLSGSRIIWLALPIAAIAVLLINRRRFTGANLMRPALIAGAACLLVGAIGFPVIMDRADFLFSDLDALTTKGDHSTPIGLRVAMWEIGVGAFREMPIFGHGISGSRALMKQGFHDQFGMTAGYNHYHDGFLTAAVQAGLLGALTLAAIFVVAARNAARALRLSADPVERFGATMIIVTVITYLIGGLTGIIVGHDILDSTLMVFLVSGTYLACGRTVPPIAKGAAAIPSADSQRS</sequence>
<name>A0A117N310_RHILI</name>
<dbReference type="PANTHER" id="PTHR37422">
    <property type="entry name" value="TEICHURONIC ACID BIOSYNTHESIS PROTEIN TUAE"/>
    <property type="match status" value="1"/>
</dbReference>
<organism evidence="7 8">
    <name type="scientific">Rhizobium loti</name>
    <name type="common">Mesorhizobium loti</name>
    <dbReference type="NCBI Taxonomy" id="381"/>
    <lineage>
        <taxon>Bacteria</taxon>
        <taxon>Pseudomonadati</taxon>
        <taxon>Pseudomonadota</taxon>
        <taxon>Alphaproteobacteria</taxon>
        <taxon>Hyphomicrobiales</taxon>
        <taxon>Phyllobacteriaceae</taxon>
        <taxon>Mesorhizobium</taxon>
    </lineage>
</organism>
<keyword evidence="7" id="KW-0436">Ligase</keyword>
<dbReference type="InterPro" id="IPR007016">
    <property type="entry name" value="O-antigen_ligase-rel_domated"/>
</dbReference>
<feature type="transmembrane region" description="Helical" evidence="5">
    <location>
        <begin position="155"/>
        <end position="174"/>
    </location>
</feature>
<keyword evidence="3 5" id="KW-1133">Transmembrane helix</keyword>